<keyword evidence="2" id="KW-1185">Reference proteome</keyword>
<comment type="caution">
    <text evidence="1">The sequence shown here is derived from an EMBL/GenBank/DDBJ whole genome shotgun (WGS) entry which is preliminary data.</text>
</comment>
<dbReference type="Proteomes" id="UP000278983">
    <property type="component" value="Unassembled WGS sequence"/>
</dbReference>
<evidence type="ECO:0000313" key="1">
    <source>
        <dbReference type="EMBL" id="RUL60096.1"/>
    </source>
</evidence>
<accession>A0A3S0PVM6</accession>
<proteinExistence type="predicted"/>
<dbReference type="AlphaFoldDB" id="A0A3S0PVM6"/>
<dbReference type="NCBIfam" id="NF045477">
    <property type="entry name" value="LPO_1073_dom"/>
    <property type="match status" value="1"/>
</dbReference>
<dbReference type="EMBL" id="RYYU01000001">
    <property type="protein sequence ID" value="RUL60096.1"/>
    <property type="molecule type" value="Genomic_DNA"/>
</dbReference>
<reference evidence="1 2" key="1">
    <citation type="submission" date="2018-12" db="EMBL/GenBank/DDBJ databases">
        <title>Genome sequencing of Prevotella sp. KCOM 3155 (= JS262).</title>
        <authorList>
            <person name="Kook J.-K."/>
            <person name="Park S.-N."/>
            <person name="Lim Y.K."/>
        </authorList>
    </citation>
    <scope>NUCLEOTIDE SEQUENCE [LARGE SCALE GENOMIC DNA]</scope>
    <source>
        <strain evidence="1 2">KCOM 3155</strain>
    </source>
</reference>
<dbReference type="InterPro" id="IPR053773">
    <property type="entry name" value="Vpar_1526-like"/>
</dbReference>
<organism evidence="1 2">
    <name type="scientific">Prevotella koreensis</name>
    <dbReference type="NCBI Taxonomy" id="2490854"/>
    <lineage>
        <taxon>Bacteria</taxon>
        <taxon>Pseudomonadati</taxon>
        <taxon>Bacteroidota</taxon>
        <taxon>Bacteroidia</taxon>
        <taxon>Bacteroidales</taxon>
        <taxon>Prevotellaceae</taxon>
        <taxon>Prevotella</taxon>
    </lineage>
</organism>
<evidence type="ECO:0000313" key="2">
    <source>
        <dbReference type="Proteomes" id="UP000278983"/>
    </source>
</evidence>
<gene>
    <name evidence="1" type="ORF">EHV08_10320</name>
</gene>
<dbReference type="RefSeq" id="WP_126679189.1">
    <property type="nucleotide sequence ID" value="NZ_RYYU01000001.1"/>
</dbReference>
<sequence length="336" mass="38450">MDLISKKDFEQQQKAGDNSTQIMVSGNVTVGITEQQARDICRTECAIALQNWAFQAGAFAEARIQKLEDKVLPKMLSYDKNLSIFGDPGFQILLRKAQIAAASSEREDDYEILSDLLLYRAEQDKNREIRLGIAKAIEVVDQIDEVALIALSIVYAVSKYTPISPRLNKGLEVLDILYGKILDKKSLPTNSSWMEHLDLLSAIRLSPDGINSFKKIEEYMPERLDNYFEAGLRKDSDEYKLVIEKLQSVGVPCTCFEPHPLKENYVRLTTPREVDKIILSVKIPQGTIQIPLTEQQKEVFEYVNSINFQLNCKDQEMTASFWKIWDNYPHLKEVRH</sequence>
<name>A0A3S0PVM6_9BACT</name>
<protein>
    <submittedName>
        <fullName evidence="1">Uncharacterized protein</fullName>
    </submittedName>
</protein>
<dbReference type="OrthoDB" id="5083961at2"/>